<name>A0A0A9B4I0_ARUDO</name>
<protein>
    <submittedName>
        <fullName evidence="1">Uncharacterized protein</fullName>
    </submittedName>
</protein>
<reference evidence="1" key="2">
    <citation type="journal article" date="2015" name="Data Brief">
        <title>Shoot transcriptome of the giant reed, Arundo donax.</title>
        <authorList>
            <person name="Barrero R.A."/>
            <person name="Guerrero F.D."/>
            <person name="Moolhuijzen P."/>
            <person name="Goolsby J.A."/>
            <person name="Tidwell J."/>
            <person name="Bellgard S.E."/>
            <person name="Bellgard M.I."/>
        </authorList>
    </citation>
    <scope>NUCLEOTIDE SEQUENCE</scope>
    <source>
        <tissue evidence="1">Shoot tissue taken approximately 20 cm above the soil surface</tissue>
    </source>
</reference>
<proteinExistence type="predicted"/>
<dbReference type="EMBL" id="GBRH01241835">
    <property type="protein sequence ID" value="JAD56060.1"/>
    <property type="molecule type" value="Transcribed_RNA"/>
</dbReference>
<accession>A0A0A9B4I0</accession>
<evidence type="ECO:0000313" key="1">
    <source>
        <dbReference type="EMBL" id="JAD56060.1"/>
    </source>
</evidence>
<sequence length="24" mass="2878">MDTVHLHHHITNWTSVSKCTDWTK</sequence>
<reference evidence="1" key="1">
    <citation type="submission" date="2014-09" db="EMBL/GenBank/DDBJ databases">
        <authorList>
            <person name="Magalhaes I.L.F."/>
            <person name="Oliveira U."/>
            <person name="Santos F.R."/>
            <person name="Vidigal T.H.D.A."/>
            <person name="Brescovit A.D."/>
            <person name="Santos A.J."/>
        </authorList>
    </citation>
    <scope>NUCLEOTIDE SEQUENCE</scope>
    <source>
        <tissue evidence="1">Shoot tissue taken approximately 20 cm above the soil surface</tissue>
    </source>
</reference>
<dbReference type="AlphaFoldDB" id="A0A0A9B4I0"/>
<organism evidence="1">
    <name type="scientific">Arundo donax</name>
    <name type="common">Giant reed</name>
    <name type="synonym">Donax arundinaceus</name>
    <dbReference type="NCBI Taxonomy" id="35708"/>
    <lineage>
        <taxon>Eukaryota</taxon>
        <taxon>Viridiplantae</taxon>
        <taxon>Streptophyta</taxon>
        <taxon>Embryophyta</taxon>
        <taxon>Tracheophyta</taxon>
        <taxon>Spermatophyta</taxon>
        <taxon>Magnoliopsida</taxon>
        <taxon>Liliopsida</taxon>
        <taxon>Poales</taxon>
        <taxon>Poaceae</taxon>
        <taxon>PACMAD clade</taxon>
        <taxon>Arundinoideae</taxon>
        <taxon>Arundineae</taxon>
        <taxon>Arundo</taxon>
    </lineage>
</organism>